<evidence type="ECO:0000313" key="1">
    <source>
        <dbReference type="EMBL" id="RRT75078.1"/>
    </source>
</evidence>
<name>A0A427AFR7_ENSVE</name>
<protein>
    <submittedName>
        <fullName evidence="1">Uncharacterized protein</fullName>
    </submittedName>
</protein>
<dbReference type="EMBL" id="AMZH03002591">
    <property type="protein sequence ID" value="RRT75078.1"/>
    <property type="molecule type" value="Genomic_DNA"/>
</dbReference>
<sequence length="86" mass="9394">MALADHVHDAGWVISIMDNKTEGLKKEISDLRVRSGPEAIAAAEQRAAEDQALIDHLKLPTEAIAEYKKSAGFEMGLVRTGQVSYE</sequence>
<proteinExistence type="predicted"/>
<gene>
    <name evidence="1" type="ORF">B296_00029236</name>
</gene>
<dbReference type="AlphaFoldDB" id="A0A427AFR7"/>
<reference evidence="1 2" key="1">
    <citation type="journal article" date="2014" name="Agronomy (Basel)">
        <title>A Draft Genome Sequence for Ensete ventricosum, the Drought-Tolerant Tree Against Hunger.</title>
        <authorList>
            <person name="Harrison J."/>
            <person name="Moore K.A."/>
            <person name="Paszkiewicz K."/>
            <person name="Jones T."/>
            <person name="Grant M."/>
            <person name="Ambacheew D."/>
            <person name="Muzemil S."/>
            <person name="Studholme D.J."/>
        </authorList>
    </citation>
    <scope>NUCLEOTIDE SEQUENCE [LARGE SCALE GENOMIC DNA]</scope>
</reference>
<comment type="caution">
    <text evidence="1">The sequence shown here is derived from an EMBL/GenBank/DDBJ whole genome shotgun (WGS) entry which is preliminary data.</text>
</comment>
<accession>A0A427AFR7</accession>
<evidence type="ECO:0000313" key="2">
    <source>
        <dbReference type="Proteomes" id="UP000287651"/>
    </source>
</evidence>
<dbReference type="Proteomes" id="UP000287651">
    <property type="component" value="Unassembled WGS sequence"/>
</dbReference>
<organism evidence="1 2">
    <name type="scientific">Ensete ventricosum</name>
    <name type="common">Abyssinian banana</name>
    <name type="synonym">Musa ensete</name>
    <dbReference type="NCBI Taxonomy" id="4639"/>
    <lineage>
        <taxon>Eukaryota</taxon>
        <taxon>Viridiplantae</taxon>
        <taxon>Streptophyta</taxon>
        <taxon>Embryophyta</taxon>
        <taxon>Tracheophyta</taxon>
        <taxon>Spermatophyta</taxon>
        <taxon>Magnoliopsida</taxon>
        <taxon>Liliopsida</taxon>
        <taxon>Zingiberales</taxon>
        <taxon>Musaceae</taxon>
        <taxon>Ensete</taxon>
    </lineage>
</organism>